<keyword evidence="2" id="KW-0472">Membrane</keyword>
<dbReference type="HOGENOM" id="CLU_520423_0_0_10"/>
<evidence type="ECO:0000313" key="4">
    <source>
        <dbReference type="EMBL" id="AEK23378.1"/>
    </source>
</evidence>
<dbReference type="AlphaFoldDB" id="F9YPN2"/>
<dbReference type="InterPro" id="IPR036457">
    <property type="entry name" value="PPM-type-like_dom_sf"/>
</dbReference>
<evidence type="ECO:0000256" key="1">
    <source>
        <dbReference type="SAM" id="Coils"/>
    </source>
</evidence>
<gene>
    <name evidence="4" type="ordered locus">Ccan_12620</name>
</gene>
<evidence type="ECO:0000313" key="5">
    <source>
        <dbReference type="Proteomes" id="UP000008895"/>
    </source>
</evidence>
<dbReference type="STRING" id="860228.Ccan_12620"/>
<sequence length="523" mass="59167">MKKITILTLFSLLSFYGFAIETTVVSTNDGITSLTVTQTSSSTGGTQSPAEVNLSQQILLGTLEEKISTSKQEILGTLEEKIRTSKQEILDILKIILIIISAILGIGLLGSIAFIFKQKKQTKMNKLKVQADHKHIVETINKLNISFNEDFDELIQKFNAILKVLDQNQSIHYGDNFTAKNLDEFSEKMKFKLREIVRQTANLEGLYESNKQKYDSLFSKNDADEAKKKLREIALKNAELTRQLEEVNASPVLTAESLNGTFINADILVTAGPRKDKESDSELGEDASGVYNTPTGTYFWIFDGTSDSPNLIWEKKHIFSSRVLAQKMSHTIASILKISKYSECLNMSDELLKEVFDRAVSQVKVEFTQNINDAPSEVRQSIFENEQKNVRLYCSTTVCFGFLSKNGKLNYFYLGDSTVNAFELKNGEIVSTSKDKNEKPSRLFLMLKKEEKGWSLQASNYQERISFFSKEKINYLVAYSDGVSASENFIVENPKLEIANVSNREQKSFDDKSLIVLERKIFR</sequence>
<dbReference type="RefSeq" id="WP_013997367.1">
    <property type="nucleotide sequence ID" value="NC_015846.1"/>
</dbReference>
<evidence type="ECO:0000256" key="2">
    <source>
        <dbReference type="SAM" id="Phobius"/>
    </source>
</evidence>
<evidence type="ECO:0008006" key="6">
    <source>
        <dbReference type="Google" id="ProtNLM"/>
    </source>
</evidence>
<reference evidence="4 5" key="1">
    <citation type="journal article" date="2011" name="J. Bacteriol.">
        <title>Complete genome sequence of the dog commensal and human pathogen Capnocytophaga canimorsus strain 5.</title>
        <authorList>
            <person name="Manfredi P."/>
            <person name="Pagni M."/>
            <person name="Cornelis G.R."/>
        </authorList>
    </citation>
    <scope>NUCLEOTIDE SEQUENCE [LARGE SCALE GENOMIC DNA]</scope>
    <source>
        <strain evidence="5">5</strain>
    </source>
</reference>
<protein>
    <recommendedName>
        <fullName evidence="6">PPM-type phosphatase domain-containing protein</fullName>
    </recommendedName>
</protein>
<name>F9YPN2_CAPCC</name>
<evidence type="ECO:0000256" key="3">
    <source>
        <dbReference type="SAM" id="SignalP"/>
    </source>
</evidence>
<dbReference type="KEGG" id="ccm:Ccan_12620"/>
<feature type="signal peptide" evidence="3">
    <location>
        <begin position="1"/>
        <end position="19"/>
    </location>
</feature>
<dbReference type="Gene3D" id="3.60.40.10">
    <property type="entry name" value="PPM-type phosphatase domain"/>
    <property type="match status" value="1"/>
</dbReference>
<feature type="transmembrane region" description="Helical" evidence="2">
    <location>
        <begin position="95"/>
        <end position="116"/>
    </location>
</feature>
<keyword evidence="2" id="KW-1133">Transmembrane helix</keyword>
<organism evidence="4 5">
    <name type="scientific">Capnocytophaga canimorsus (strain 5)</name>
    <dbReference type="NCBI Taxonomy" id="860228"/>
    <lineage>
        <taxon>Bacteria</taxon>
        <taxon>Pseudomonadati</taxon>
        <taxon>Bacteroidota</taxon>
        <taxon>Flavobacteriia</taxon>
        <taxon>Flavobacteriales</taxon>
        <taxon>Flavobacteriaceae</taxon>
        <taxon>Capnocytophaga</taxon>
    </lineage>
</organism>
<keyword evidence="2" id="KW-0812">Transmembrane</keyword>
<accession>F9YPN2</accession>
<keyword evidence="1" id="KW-0175">Coiled coil</keyword>
<keyword evidence="3" id="KW-0732">Signal</keyword>
<feature type="chain" id="PRO_5003395928" description="PPM-type phosphatase domain-containing protein" evidence="3">
    <location>
        <begin position="20"/>
        <end position="523"/>
    </location>
</feature>
<proteinExistence type="predicted"/>
<keyword evidence="5" id="KW-1185">Reference proteome</keyword>
<dbReference type="EMBL" id="CP002113">
    <property type="protein sequence ID" value="AEK23378.1"/>
    <property type="molecule type" value="Genomic_DNA"/>
</dbReference>
<feature type="coiled-coil region" evidence="1">
    <location>
        <begin position="223"/>
        <end position="250"/>
    </location>
</feature>
<dbReference type="SUPFAM" id="SSF81606">
    <property type="entry name" value="PP2C-like"/>
    <property type="match status" value="1"/>
</dbReference>
<dbReference type="OrthoDB" id="4565299at2"/>
<dbReference type="Proteomes" id="UP000008895">
    <property type="component" value="Chromosome"/>
</dbReference>